<accession>A0A7C9CJ52</accession>
<dbReference type="EMBL" id="GISG01018855">
    <property type="protein sequence ID" value="MBA4618067.1"/>
    <property type="molecule type" value="Transcribed_RNA"/>
</dbReference>
<sequence length="107" mass="11844">MLAEAQAQVQVLTATLHSSLPLNPNLHCYINTSLNLLQDMCYMRTFKCCCSCSARILSLQIKYVQQRALSPPLKNVLIAAGSSLLIFDCMFLTVQATCIPLNLHLSN</sequence>
<dbReference type="AlphaFoldDB" id="A0A7C9CJ52"/>
<organism evidence="1">
    <name type="scientific">Opuntia streptacantha</name>
    <name type="common">Prickly pear cactus</name>
    <name type="synonym">Opuntia cardona</name>
    <dbReference type="NCBI Taxonomy" id="393608"/>
    <lineage>
        <taxon>Eukaryota</taxon>
        <taxon>Viridiplantae</taxon>
        <taxon>Streptophyta</taxon>
        <taxon>Embryophyta</taxon>
        <taxon>Tracheophyta</taxon>
        <taxon>Spermatophyta</taxon>
        <taxon>Magnoliopsida</taxon>
        <taxon>eudicotyledons</taxon>
        <taxon>Gunneridae</taxon>
        <taxon>Pentapetalae</taxon>
        <taxon>Caryophyllales</taxon>
        <taxon>Cactineae</taxon>
        <taxon>Cactaceae</taxon>
        <taxon>Opuntioideae</taxon>
        <taxon>Opuntia</taxon>
    </lineage>
</organism>
<reference evidence="1" key="2">
    <citation type="submission" date="2020-07" db="EMBL/GenBank/DDBJ databases">
        <authorList>
            <person name="Vera ALvarez R."/>
            <person name="Arias-Moreno D.M."/>
            <person name="Jimenez-Jacinto V."/>
            <person name="Jimenez-Bremont J.F."/>
            <person name="Swaminathan K."/>
            <person name="Moose S.P."/>
            <person name="Guerrero-Gonzalez M.L."/>
            <person name="Marino-Ramirez L."/>
            <person name="Landsman D."/>
            <person name="Rodriguez-Kessler M."/>
            <person name="Delgado-Sanchez P."/>
        </authorList>
    </citation>
    <scope>NUCLEOTIDE SEQUENCE</scope>
    <source>
        <tissue evidence="1">Cladode</tissue>
    </source>
</reference>
<name>A0A7C9CJ52_OPUST</name>
<dbReference type="EMBL" id="GISG01018856">
    <property type="protein sequence ID" value="MBA4618068.1"/>
    <property type="molecule type" value="Transcribed_RNA"/>
</dbReference>
<evidence type="ECO:0000313" key="1">
    <source>
        <dbReference type="EMBL" id="MBA4618067.1"/>
    </source>
</evidence>
<protein>
    <submittedName>
        <fullName evidence="1">Uncharacterized protein</fullName>
    </submittedName>
</protein>
<proteinExistence type="predicted"/>
<reference evidence="1" key="1">
    <citation type="journal article" date="2013" name="J. Plant Res.">
        <title>Effect of fungi and light on seed germination of three Opuntia species from semiarid lands of central Mexico.</title>
        <authorList>
            <person name="Delgado-Sanchez P."/>
            <person name="Jimenez-Bremont J.F."/>
            <person name="Guerrero-Gonzalez Mde L."/>
            <person name="Flores J."/>
        </authorList>
    </citation>
    <scope>NUCLEOTIDE SEQUENCE</scope>
    <source>
        <tissue evidence="1">Cladode</tissue>
    </source>
</reference>